<protein>
    <submittedName>
        <fullName evidence="1">Uncharacterized protein</fullName>
    </submittedName>
</protein>
<dbReference type="KEGG" id="wna:KA717_34310"/>
<proteinExistence type="predicted"/>
<reference evidence="1" key="1">
    <citation type="submission" date="2021-04" db="EMBL/GenBank/DDBJ databases">
        <title>Genome sequence of Woronichinia naegeliana from Washington state freshwater lake bloom.</title>
        <authorList>
            <person name="Dreher T.W."/>
        </authorList>
    </citation>
    <scope>NUCLEOTIDE SEQUENCE</scope>
    <source>
        <strain evidence="1">WA131</strain>
    </source>
</reference>
<evidence type="ECO:0000313" key="1">
    <source>
        <dbReference type="EMBL" id="UXE60544.1"/>
    </source>
</evidence>
<accession>A0A977KV82</accession>
<dbReference type="AlphaFoldDB" id="A0A977KV82"/>
<dbReference type="Proteomes" id="UP001065613">
    <property type="component" value="Chromosome"/>
</dbReference>
<organism evidence="1">
    <name type="scientific">Woronichinia naegeliana WA131</name>
    <dbReference type="NCBI Taxonomy" id="2824559"/>
    <lineage>
        <taxon>Bacteria</taxon>
        <taxon>Bacillati</taxon>
        <taxon>Cyanobacteriota</taxon>
        <taxon>Cyanophyceae</taxon>
        <taxon>Synechococcales</taxon>
        <taxon>Coelosphaeriaceae</taxon>
        <taxon>Woronichinia</taxon>
    </lineage>
</organism>
<dbReference type="EMBL" id="CP073041">
    <property type="protein sequence ID" value="UXE60544.1"/>
    <property type="molecule type" value="Genomic_DNA"/>
</dbReference>
<sequence length="72" mass="8955">MYRKQQYSIETPENLKNLFGGQLDEENRWIEMSKMILWEEYEEEYAKRHWYRLARSYKRCNTRGSTNQANLE</sequence>
<gene>
    <name evidence="1" type="ORF">KA717_34310</name>
</gene>
<name>A0A977KV82_9CYAN</name>